<dbReference type="PANTHER" id="PTHR21621">
    <property type="entry name" value="RIBOSOMAL PROTEIN S6 MODIFICATION PROTEIN"/>
    <property type="match status" value="1"/>
</dbReference>
<evidence type="ECO:0000256" key="1">
    <source>
        <dbReference type="ARBA" id="ARBA00022723"/>
    </source>
</evidence>
<evidence type="ECO:0000313" key="5">
    <source>
        <dbReference type="EMBL" id="GAG91600.1"/>
    </source>
</evidence>
<organism evidence="5">
    <name type="scientific">marine sediment metagenome</name>
    <dbReference type="NCBI Taxonomy" id="412755"/>
    <lineage>
        <taxon>unclassified sequences</taxon>
        <taxon>metagenomes</taxon>
        <taxon>ecological metagenomes</taxon>
    </lineage>
</organism>
<dbReference type="GO" id="GO:0005737">
    <property type="term" value="C:cytoplasm"/>
    <property type="evidence" value="ECO:0007669"/>
    <property type="project" value="TreeGrafter"/>
</dbReference>
<dbReference type="Pfam" id="PF08443">
    <property type="entry name" value="RimK"/>
    <property type="match status" value="1"/>
</dbReference>
<dbReference type="InterPro" id="IPR013651">
    <property type="entry name" value="ATP-grasp_RimK-type"/>
</dbReference>
<evidence type="ECO:0000256" key="3">
    <source>
        <dbReference type="ARBA" id="ARBA00022840"/>
    </source>
</evidence>
<evidence type="ECO:0000256" key="2">
    <source>
        <dbReference type="ARBA" id="ARBA00022741"/>
    </source>
</evidence>
<keyword evidence="2" id="KW-0547">Nucleotide-binding</keyword>
<proteinExistence type="predicted"/>
<dbReference type="GO" id="GO:0009432">
    <property type="term" value="P:SOS response"/>
    <property type="evidence" value="ECO:0007669"/>
    <property type="project" value="TreeGrafter"/>
</dbReference>
<dbReference type="PANTHER" id="PTHR21621:SF0">
    <property type="entry name" value="BETA-CITRYLGLUTAMATE SYNTHASE B-RELATED"/>
    <property type="match status" value="1"/>
</dbReference>
<dbReference type="Gene3D" id="3.30.470.20">
    <property type="entry name" value="ATP-grasp fold, B domain"/>
    <property type="match status" value="1"/>
</dbReference>
<keyword evidence="1" id="KW-0479">Metal-binding</keyword>
<dbReference type="InterPro" id="IPR004666">
    <property type="entry name" value="Rp_bS6_RimK/Lys_biosynth_LsyX"/>
</dbReference>
<sequence>LDAIRLAKDQFLTLQALSAAQLPIPDTGLINSYEGFQSVLARWGGYPVVVKQVSGRVGEGVFLVDTEHKARLILHNNLEPSKGMLVQKFIPPENRQDVRVLVVGGVVVGAMKLKPKAGDFRANFHLSKKSWPVDLATEWENISLKAADALGLEIAGVDLIVDPYGKVWVIEVNYTPGFTGLEAATGLDIAGRIIDYVAETYG</sequence>
<feature type="non-terminal residue" evidence="5">
    <location>
        <position position="1"/>
    </location>
</feature>
<accession>X1B928</accession>
<dbReference type="NCBIfam" id="TIGR00768">
    <property type="entry name" value="rimK_fam"/>
    <property type="match status" value="1"/>
</dbReference>
<dbReference type="GO" id="GO:0046872">
    <property type="term" value="F:metal ion binding"/>
    <property type="evidence" value="ECO:0007669"/>
    <property type="project" value="UniProtKB-KW"/>
</dbReference>
<dbReference type="AlphaFoldDB" id="X1B928"/>
<dbReference type="InterPro" id="IPR013815">
    <property type="entry name" value="ATP_grasp_subdomain_1"/>
</dbReference>
<dbReference type="Gene3D" id="3.30.1490.20">
    <property type="entry name" value="ATP-grasp fold, A domain"/>
    <property type="match status" value="1"/>
</dbReference>
<dbReference type="EMBL" id="BART01027296">
    <property type="protein sequence ID" value="GAG91600.1"/>
    <property type="molecule type" value="Genomic_DNA"/>
</dbReference>
<name>X1B928_9ZZZZ</name>
<dbReference type="SUPFAM" id="SSF56059">
    <property type="entry name" value="Glutathione synthetase ATP-binding domain-like"/>
    <property type="match status" value="1"/>
</dbReference>
<dbReference type="GO" id="GO:0018169">
    <property type="term" value="F:ribosomal S6-glutamic acid ligase activity"/>
    <property type="evidence" value="ECO:0007669"/>
    <property type="project" value="TreeGrafter"/>
</dbReference>
<dbReference type="PROSITE" id="PS50975">
    <property type="entry name" value="ATP_GRASP"/>
    <property type="match status" value="1"/>
</dbReference>
<evidence type="ECO:0000259" key="4">
    <source>
        <dbReference type="PROSITE" id="PS50975"/>
    </source>
</evidence>
<dbReference type="InterPro" id="IPR011761">
    <property type="entry name" value="ATP-grasp"/>
</dbReference>
<feature type="domain" description="ATP-grasp" evidence="4">
    <location>
        <begin position="14"/>
        <end position="198"/>
    </location>
</feature>
<reference evidence="5" key="1">
    <citation type="journal article" date="2014" name="Front. Microbiol.">
        <title>High frequency of phylogenetically diverse reductive dehalogenase-homologous genes in deep subseafloor sedimentary metagenomes.</title>
        <authorList>
            <person name="Kawai M."/>
            <person name="Futagami T."/>
            <person name="Toyoda A."/>
            <person name="Takaki Y."/>
            <person name="Nishi S."/>
            <person name="Hori S."/>
            <person name="Arai W."/>
            <person name="Tsubouchi T."/>
            <person name="Morono Y."/>
            <person name="Uchiyama I."/>
            <person name="Ito T."/>
            <person name="Fujiyama A."/>
            <person name="Inagaki F."/>
            <person name="Takami H."/>
        </authorList>
    </citation>
    <scope>NUCLEOTIDE SEQUENCE</scope>
    <source>
        <strain evidence="5">Expedition CK06-06</strain>
    </source>
</reference>
<keyword evidence="3" id="KW-0067">ATP-binding</keyword>
<comment type="caution">
    <text evidence="5">The sequence shown here is derived from an EMBL/GenBank/DDBJ whole genome shotgun (WGS) entry which is preliminary data.</text>
</comment>
<dbReference type="GO" id="GO:0005524">
    <property type="term" value="F:ATP binding"/>
    <property type="evidence" value="ECO:0007669"/>
    <property type="project" value="UniProtKB-KW"/>
</dbReference>
<gene>
    <name evidence="5" type="ORF">S01H4_48421</name>
</gene>
<protein>
    <recommendedName>
        <fullName evidence="4">ATP-grasp domain-containing protein</fullName>
    </recommendedName>
</protein>